<dbReference type="InterPro" id="IPR012347">
    <property type="entry name" value="Ferritin-like"/>
</dbReference>
<sequence>MYKEELAIISQAILNEVEGREFYLMASAQATSNGTQQAFLELANEERKHEEYLKKLWNELSGGSELDIESVLETGIEIPSPKIYQWGKVDKDSISSTMSVFSVGMQMEQHSVKFYEDAKSKLSSRAGKELFDLLIKWENVHLTQFNEQYKLLKEEWWSYQEFAPF</sequence>
<dbReference type="SUPFAM" id="SSF47240">
    <property type="entry name" value="Ferritin-like"/>
    <property type="match status" value="1"/>
</dbReference>
<evidence type="ECO:0000259" key="1">
    <source>
        <dbReference type="Pfam" id="PF02915"/>
    </source>
</evidence>
<proteinExistence type="predicted"/>
<dbReference type="Proteomes" id="UP001519342">
    <property type="component" value="Unassembled WGS sequence"/>
</dbReference>
<dbReference type="InterPro" id="IPR003251">
    <property type="entry name" value="Rr_diiron-bd_dom"/>
</dbReference>
<gene>
    <name evidence="2" type="ORF">J2Z76_001894</name>
</gene>
<accession>A0ABS4GEA2</accession>
<protein>
    <submittedName>
        <fullName evidence="2">Rubrerythrin</fullName>
    </submittedName>
</protein>
<evidence type="ECO:0000313" key="2">
    <source>
        <dbReference type="EMBL" id="MBP1926030.1"/>
    </source>
</evidence>
<dbReference type="PANTHER" id="PTHR33531">
    <property type="entry name" value="RUBRERYTHRIN SUBFAMILY"/>
    <property type="match status" value="1"/>
</dbReference>
<dbReference type="CDD" id="cd01045">
    <property type="entry name" value="Ferritin_like_AB"/>
    <property type="match status" value="1"/>
</dbReference>
<dbReference type="InterPro" id="IPR009078">
    <property type="entry name" value="Ferritin-like_SF"/>
</dbReference>
<dbReference type="EMBL" id="JAGGKS010000005">
    <property type="protein sequence ID" value="MBP1926030.1"/>
    <property type="molecule type" value="Genomic_DNA"/>
</dbReference>
<keyword evidence="3" id="KW-1185">Reference proteome</keyword>
<dbReference type="PANTHER" id="PTHR33531:SF7">
    <property type="entry name" value="HYPOTHETICAL MEMBRANE PROTEIN, CONSERVED"/>
    <property type="match status" value="1"/>
</dbReference>
<organism evidence="2 3">
    <name type="scientific">Sedimentibacter acidaminivorans</name>
    <dbReference type="NCBI Taxonomy" id="913099"/>
    <lineage>
        <taxon>Bacteria</taxon>
        <taxon>Bacillati</taxon>
        <taxon>Bacillota</taxon>
        <taxon>Tissierellia</taxon>
        <taxon>Sedimentibacter</taxon>
    </lineage>
</organism>
<evidence type="ECO:0000313" key="3">
    <source>
        <dbReference type="Proteomes" id="UP001519342"/>
    </source>
</evidence>
<dbReference type="RefSeq" id="WP_209511768.1">
    <property type="nucleotide sequence ID" value="NZ_JAGGKS010000005.1"/>
</dbReference>
<name>A0ABS4GEA2_9FIRM</name>
<reference evidence="2 3" key="1">
    <citation type="submission" date="2021-03" db="EMBL/GenBank/DDBJ databases">
        <title>Genomic Encyclopedia of Type Strains, Phase IV (KMG-IV): sequencing the most valuable type-strain genomes for metagenomic binning, comparative biology and taxonomic classification.</title>
        <authorList>
            <person name="Goeker M."/>
        </authorList>
    </citation>
    <scope>NUCLEOTIDE SEQUENCE [LARGE SCALE GENOMIC DNA]</scope>
    <source>
        <strain evidence="2 3">DSM 24004</strain>
    </source>
</reference>
<feature type="domain" description="Rubrerythrin diiron-binding" evidence="1">
    <location>
        <begin position="8"/>
        <end position="147"/>
    </location>
</feature>
<dbReference type="Gene3D" id="1.20.1260.10">
    <property type="match status" value="1"/>
</dbReference>
<dbReference type="Pfam" id="PF02915">
    <property type="entry name" value="Rubrerythrin"/>
    <property type="match status" value="1"/>
</dbReference>
<comment type="caution">
    <text evidence="2">The sequence shown here is derived from an EMBL/GenBank/DDBJ whole genome shotgun (WGS) entry which is preliminary data.</text>
</comment>